<keyword evidence="6" id="KW-0805">Transcription regulation</keyword>
<keyword evidence="4 9" id="KW-0863">Zinc-finger</keyword>
<keyword evidence="3" id="KW-0677">Repeat</keyword>
<evidence type="ECO:0000259" key="10">
    <source>
        <dbReference type="PROSITE" id="PS50157"/>
    </source>
</evidence>
<dbReference type="InterPro" id="IPR036236">
    <property type="entry name" value="Znf_C2H2_sf"/>
</dbReference>
<dbReference type="GO" id="GO:0008270">
    <property type="term" value="F:zinc ion binding"/>
    <property type="evidence" value="ECO:0007669"/>
    <property type="project" value="UniProtKB-KW"/>
</dbReference>
<evidence type="ECO:0000256" key="1">
    <source>
        <dbReference type="ARBA" id="ARBA00004123"/>
    </source>
</evidence>
<reference evidence="11 12" key="1">
    <citation type="submission" date="2019-09" db="EMBL/GenBank/DDBJ databases">
        <title>Bird 10,000 Genomes (B10K) Project - Family phase.</title>
        <authorList>
            <person name="Zhang G."/>
        </authorList>
    </citation>
    <scope>NUCLEOTIDE SEQUENCE [LARGE SCALE GENOMIC DNA]</scope>
    <source>
        <strain evidence="11">B10K-DU-002-46</strain>
        <tissue evidence="11">Muscle</tissue>
    </source>
</reference>
<evidence type="ECO:0000256" key="6">
    <source>
        <dbReference type="ARBA" id="ARBA00023015"/>
    </source>
</evidence>
<evidence type="ECO:0000256" key="8">
    <source>
        <dbReference type="ARBA" id="ARBA00023242"/>
    </source>
</evidence>
<gene>
    <name evidence="11" type="primary">Znf140</name>
    <name evidence="11" type="ORF">SCYSUP_R08956</name>
</gene>
<dbReference type="InterPro" id="IPR013087">
    <property type="entry name" value="Znf_C2H2_type"/>
</dbReference>
<feature type="non-terminal residue" evidence="11">
    <location>
        <position position="1"/>
    </location>
</feature>
<proteinExistence type="predicted"/>
<evidence type="ECO:0000256" key="2">
    <source>
        <dbReference type="ARBA" id="ARBA00022723"/>
    </source>
</evidence>
<protein>
    <submittedName>
        <fullName evidence="11">ZN140 protein</fullName>
    </submittedName>
</protein>
<dbReference type="Gene3D" id="3.30.160.60">
    <property type="entry name" value="Classic Zinc Finger"/>
    <property type="match status" value="1"/>
</dbReference>
<evidence type="ECO:0000256" key="7">
    <source>
        <dbReference type="ARBA" id="ARBA00023163"/>
    </source>
</evidence>
<evidence type="ECO:0000313" key="11">
    <source>
        <dbReference type="EMBL" id="NXP24256.1"/>
    </source>
</evidence>
<comment type="subcellular location">
    <subcellularLocation>
        <location evidence="1">Nucleus</location>
    </subcellularLocation>
</comment>
<keyword evidence="7" id="KW-0804">Transcription</keyword>
<dbReference type="PROSITE" id="PS50157">
    <property type="entry name" value="ZINC_FINGER_C2H2_2"/>
    <property type="match status" value="1"/>
</dbReference>
<evidence type="ECO:0000313" key="12">
    <source>
        <dbReference type="Proteomes" id="UP000580825"/>
    </source>
</evidence>
<dbReference type="SUPFAM" id="SSF57667">
    <property type="entry name" value="beta-beta-alpha zinc fingers"/>
    <property type="match status" value="1"/>
</dbReference>
<dbReference type="PROSITE" id="PS00028">
    <property type="entry name" value="ZINC_FINGER_C2H2_1"/>
    <property type="match status" value="1"/>
</dbReference>
<evidence type="ECO:0000256" key="9">
    <source>
        <dbReference type="PROSITE-ProRule" id="PRU00042"/>
    </source>
</evidence>
<accession>A0A7L1YNL2</accession>
<comment type="caution">
    <text evidence="11">The sequence shown here is derived from an EMBL/GenBank/DDBJ whole genome shotgun (WGS) entry which is preliminary data.</text>
</comment>
<organism evidence="11 12">
    <name type="scientific">Scytalopus superciliaris</name>
    <dbReference type="NCBI Taxonomy" id="312124"/>
    <lineage>
        <taxon>Eukaryota</taxon>
        <taxon>Metazoa</taxon>
        <taxon>Chordata</taxon>
        <taxon>Craniata</taxon>
        <taxon>Vertebrata</taxon>
        <taxon>Euteleostomi</taxon>
        <taxon>Archelosauria</taxon>
        <taxon>Archosauria</taxon>
        <taxon>Dinosauria</taxon>
        <taxon>Saurischia</taxon>
        <taxon>Theropoda</taxon>
        <taxon>Coelurosauria</taxon>
        <taxon>Aves</taxon>
        <taxon>Neognathae</taxon>
        <taxon>Neoaves</taxon>
        <taxon>Telluraves</taxon>
        <taxon>Australaves</taxon>
        <taxon>Passeriformes</taxon>
        <taxon>Rhinocryptidae</taxon>
        <taxon>Scytalopus</taxon>
    </lineage>
</organism>
<keyword evidence="5" id="KW-0862">Zinc</keyword>
<keyword evidence="2" id="KW-0479">Metal-binding</keyword>
<dbReference type="EMBL" id="VXBX01005889">
    <property type="protein sequence ID" value="NXP24256.1"/>
    <property type="molecule type" value="Genomic_DNA"/>
</dbReference>
<keyword evidence="8" id="KW-0539">Nucleus</keyword>
<dbReference type="FunFam" id="3.30.160.60:FF:000012">
    <property type="entry name" value="RB-associated KRAB zinc finger protein-like"/>
    <property type="match status" value="1"/>
</dbReference>
<dbReference type="Proteomes" id="UP000580825">
    <property type="component" value="Unassembled WGS sequence"/>
</dbReference>
<evidence type="ECO:0000256" key="4">
    <source>
        <dbReference type="ARBA" id="ARBA00022771"/>
    </source>
</evidence>
<evidence type="ECO:0000256" key="3">
    <source>
        <dbReference type="ARBA" id="ARBA00022737"/>
    </source>
</evidence>
<keyword evidence="12" id="KW-1185">Reference proteome</keyword>
<sequence length="52" mass="6287">CREGGRSLSWYPDLVVHVQFQPREKPYMCLECEKSFSQVFQLFLHQREHMGE</sequence>
<evidence type="ECO:0000256" key="5">
    <source>
        <dbReference type="ARBA" id="ARBA00022833"/>
    </source>
</evidence>
<feature type="non-terminal residue" evidence="11">
    <location>
        <position position="52"/>
    </location>
</feature>
<name>A0A7L1YNL2_9PASS</name>
<dbReference type="GO" id="GO:0005634">
    <property type="term" value="C:nucleus"/>
    <property type="evidence" value="ECO:0007669"/>
    <property type="project" value="UniProtKB-SubCell"/>
</dbReference>
<feature type="domain" description="C2H2-type" evidence="10">
    <location>
        <begin position="27"/>
        <end position="52"/>
    </location>
</feature>
<dbReference type="AlphaFoldDB" id="A0A7L1YNL2"/>